<dbReference type="Gene3D" id="2.60.40.10">
    <property type="entry name" value="Immunoglobulins"/>
    <property type="match status" value="1"/>
</dbReference>
<evidence type="ECO:0000313" key="10">
    <source>
        <dbReference type="EMBL" id="CAF0790863.1"/>
    </source>
</evidence>
<dbReference type="PANTHER" id="PTHR13043:SF1">
    <property type="entry name" value="EXOCYST COMPLEX COMPONENT 2"/>
    <property type="match status" value="1"/>
</dbReference>
<comment type="subunit">
    <text evidence="7">Component of the exocyst complex.</text>
</comment>
<comment type="function">
    <text evidence="1 7">Component of the exocyst complex involved in the docking of exocytic vesicles with fusion sites on the plasma membrane.</text>
</comment>
<keyword evidence="4 7" id="KW-0813">Transport</keyword>
<evidence type="ECO:0000256" key="5">
    <source>
        <dbReference type="ARBA" id="ARBA00022483"/>
    </source>
</evidence>
<evidence type="ECO:0000259" key="9">
    <source>
        <dbReference type="Pfam" id="PF15469"/>
    </source>
</evidence>
<comment type="caution">
    <text evidence="10">The sequence shown here is derived from an EMBL/GenBank/DDBJ whole genome shotgun (WGS) entry which is preliminary data.</text>
</comment>
<keyword evidence="6 7" id="KW-0653">Protein transport</keyword>
<dbReference type="Proteomes" id="UP000663828">
    <property type="component" value="Unassembled WGS sequence"/>
</dbReference>
<evidence type="ECO:0000259" key="8">
    <source>
        <dbReference type="Pfam" id="PF01833"/>
    </source>
</evidence>
<dbReference type="PANTHER" id="PTHR13043">
    <property type="entry name" value="EXOCYST COMPLEX COMPONENT SEC5"/>
    <property type="match status" value="1"/>
</dbReference>
<evidence type="ECO:0000256" key="1">
    <source>
        <dbReference type="ARBA" id="ARBA00002660"/>
    </source>
</evidence>
<dbReference type="Pfam" id="PF01833">
    <property type="entry name" value="TIG"/>
    <property type="match status" value="1"/>
</dbReference>
<keyword evidence="11" id="KW-1185">Reference proteome</keyword>
<evidence type="ECO:0000256" key="7">
    <source>
        <dbReference type="RuleBase" id="RU365069"/>
    </source>
</evidence>
<gene>
    <name evidence="10" type="ORF">XAT740_LOCUS2475</name>
</gene>
<comment type="similarity">
    <text evidence="2 7">Belongs to the SEC5 family.</text>
</comment>
<evidence type="ECO:0000313" key="11">
    <source>
        <dbReference type="Proteomes" id="UP000663828"/>
    </source>
</evidence>
<feature type="domain" description="IPT/TIG" evidence="8">
    <location>
        <begin position="4"/>
        <end position="78"/>
    </location>
</feature>
<dbReference type="InterPro" id="IPR013783">
    <property type="entry name" value="Ig-like_fold"/>
</dbReference>
<dbReference type="SUPFAM" id="SSF81296">
    <property type="entry name" value="E set domains"/>
    <property type="match status" value="1"/>
</dbReference>
<dbReference type="GO" id="GO:0006893">
    <property type="term" value="P:Golgi to plasma membrane transport"/>
    <property type="evidence" value="ECO:0007669"/>
    <property type="project" value="UniProtKB-UniRule"/>
</dbReference>
<sequence>MPTPLVTGISPREGCPGIKITIRGENLGLDEKDFIGLKICGDDCRPTATWVSPTKIIAYAGHGQGKGDVVVITKSGGVGSCSVGFYGRVEQAGQFQEVAVWIEEDAVALFGLNTSKAPALLPGSIDTLSGSTTDSISATPTEELYEMFPTSNYCSDDLFSWAALEFALKRLLMNPRISMPVGATIEAIRPAFELEFDTLSLPGGLGATPSFFAVPSSSTDITQTNFNPYYYLLTYKSNANFAELRKNLEHLKRTQVDNKGASTTLVKNNIASFMEAVDIMKDIRRFSADDRKKNVYTPVIKLIEEISRIAHSMYDTDLARKDYSDTIRNALNVIQRYKFIFHLPQTIERSVKREEYEKVINDFVRARAAFETVDSKVFQNIQREVEQQIQNLRTLFRQRLTEFPSSIDDQKLFIRYLHSLDSKADPAWDCIIHQKAALIDVLRSCVVDRLQQQQQQQQQQTHDVKLHHHDQATAMVDQACDVLTTAFPDLWYLIQLYLKKKLYPLSERSEELDRTYTHKQPEFDALTEEIIQTFISVVRLNLLTRSTTGEPDMSTSQINDIYTNAEEIYQRVKTLPHCVQNCRLCVLHLVSLDIQAHFKKDLQQLMFDLRLECFKVIMDHACLEVSRLNTQETWELECDEVLGSHTKLPNLFHDMIVTKANIIYENVLSVNVTKGERKFFEDKEATKQAAIAVYRLLDDFSSVFQILIKDCSSTSNSIEPLSASTTMITSSEHLSKTLRLIIILNNFAYTRRFILPRLKKIFLNYGFRGMDRVYDEIENSYKRVDEQLLDTVQNEYLRPFLHRLESRMYAGRFDWATHQRVTTVKDYVKHIILDLARVHAEVYSISSQLVYTVLSRILSTLVKELAKLYSNINQFSKAGGMQACLDLIALQECLGRCMETGTSSQLKEIITQIPDAAEHIKSKALTDMLNVFLKQMQPYSIAFRNVIQPQSNTN</sequence>
<dbReference type="GO" id="GO:0006887">
    <property type="term" value="P:exocytosis"/>
    <property type="evidence" value="ECO:0007669"/>
    <property type="project" value="UniProtKB-KW"/>
</dbReference>
<dbReference type="CDD" id="cd00603">
    <property type="entry name" value="IPT_PCSR"/>
    <property type="match status" value="1"/>
</dbReference>
<reference evidence="10" key="1">
    <citation type="submission" date="2021-02" db="EMBL/GenBank/DDBJ databases">
        <authorList>
            <person name="Nowell W R."/>
        </authorList>
    </citation>
    <scope>NUCLEOTIDE SEQUENCE</scope>
</reference>
<dbReference type="Pfam" id="PF15469">
    <property type="entry name" value="Sec5"/>
    <property type="match status" value="1"/>
</dbReference>
<dbReference type="CDD" id="cd09897">
    <property type="entry name" value="H3TH_FEN1-XPG-like"/>
    <property type="match status" value="1"/>
</dbReference>
<dbReference type="InterPro" id="IPR029175">
    <property type="entry name" value="EXOC2/Sec5"/>
</dbReference>
<dbReference type="EMBL" id="CAJNOR010000086">
    <property type="protein sequence ID" value="CAF0790863.1"/>
    <property type="molecule type" value="Genomic_DNA"/>
</dbReference>
<keyword evidence="5 7" id="KW-0268">Exocytosis</keyword>
<feature type="domain" description="Exocyst complex component EXOC2/Sec5 N-terminal" evidence="9">
    <location>
        <begin position="218"/>
        <end position="935"/>
    </location>
</feature>
<dbReference type="GO" id="GO:0000145">
    <property type="term" value="C:exocyst"/>
    <property type="evidence" value="ECO:0007669"/>
    <property type="project" value="UniProtKB-UniRule"/>
</dbReference>
<accession>A0A813S6R1</accession>
<dbReference type="InterPro" id="IPR014756">
    <property type="entry name" value="Ig_E-set"/>
</dbReference>
<organism evidence="10 11">
    <name type="scientific">Adineta ricciae</name>
    <name type="common">Rotifer</name>
    <dbReference type="NCBI Taxonomy" id="249248"/>
    <lineage>
        <taxon>Eukaryota</taxon>
        <taxon>Metazoa</taxon>
        <taxon>Spiralia</taxon>
        <taxon>Gnathifera</taxon>
        <taxon>Rotifera</taxon>
        <taxon>Eurotatoria</taxon>
        <taxon>Bdelloidea</taxon>
        <taxon>Adinetida</taxon>
        <taxon>Adinetidae</taxon>
        <taxon>Adineta</taxon>
    </lineage>
</organism>
<evidence type="ECO:0000256" key="2">
    <source>
        <dbReference type="ARBA" id="ARBA00010578"/>
    </source>
</evidence>
<evidence type="ECO:0000256" key="3">
    <source>
        <dbReference type="ARBA" id="ARBA00017526"/>
    </source>
</evidence>
<evidence type="ECO:0000256" key="6">
    <source>
        <dbReference type="ARBA" id="ARBA00022927"/>
    </source>
</evidence>
<proteinExistence type="inferred from homology"/>
<dbReference type="GO" id="GO:0015031">
    <property type="term" value="P:protein transport"/>
    <property type="evidence" value="ECO:0007669"/>
    <property type="project" value="UniProtKB-KW"/>
</dbReference>
<dbReference type="InterPro" id="IPR002909">
    <property type="entry name" value="IPT_dom"/>
</dbReference>
<dbReference type="AlphaFoldDB" id="A0A813S6R1"/>
<protein>
    <recommendedName>
        <fullName evidence="3 7">Exocyst complex component 2</fullName>
    </recommendedName>
</protein>
<name>A0A813S6R1_ADIRI</name>
<evidence type="ECO:0000256" key="4">
    <source>
        <dbReference type="ARBA" id="ARBA00022448"/>
    </source>
</evidence>
<dbReference type="InterPro" id="IPR039481">
    <property type="entry name" value="EXOC2/Sec5_N_dom"/>
</dbReference>
<dbReference type="FunFam" id="2.60.40.10:FF:000196">
    <property type="entry name" value="Exocyst complex component 2"/>
    <property type="match status" value="1"/>
</dbReference>